<feature type="domain" description="Peptide methionine sulphoxide reductase MsrA" evidence="5">
    <location>
        <begin position="15"/>
        <end position="166"/>
    </location>
</feature>
<evidence type="ECO:0000256" key="1">
    <source>
        <dbReference type="ARBA" id="ARBA00023002"/>
    </source>
</evidence>
<comment type="function">
    <text evidence="4">Has an important function as a repair enzyme for proteins that have been inactivated by oxidation. Catalyzes the reversible oxidation-reduction of methionine sulfoxide in proteins to methionine.</text>
</comment>
<dbReference type="PANTHER" id="PTHR43774:SF1">
    <property type="entry name" value="PEPTIDE METHIONINE SULFOXIDE REDUCTASE MSRA 2"/>
    <property type="match status" value="1"/>
</dbReference>
<sequence length="190" mass="20978">MTQTPQPSPPGTEVALLGGGCFWCLDAVYRNLAGVSEVVSGYAGGQMPNPTYEQVCSKTTGHIEVVRVAFDPAVISYSDILRVFFTIHDPTTRDRQGADVGPQYRSVIFFESTEQEAAAKEVMAEVEREGLYSGRIVTDLLPAPVFYPAEPEHQDYFARNPWSGYCRAVVAPKVAKFRKGFAHRLKERAA</sequence>
<protein>
    <recommendedName>
        <fullName evidence="4">Peptide methionine sulfoxide reductase MsrA</fullName>
        <shortName evidence="4">Protein-methionine-S-oxide reductase</shortName>
        <ecNumber evidence="4">1.8.4.11</ecNumber>
    </recommendedName>
    <alternativeName>
        <fullName evidence="4">Peptide-methionine (S)-S-oxide reductase</fullName>
        <shortName evidence="4">Peptide Met(O) reductase</shortName>
    </alternativeName>
</protein>
<gene>
    <name evidence="4 6" type="primary">msrA</name>
    <name evidence="6" type="ORF">NRP21_09765</name>
</gene>
<comment type="catalytic activity">
    <reaction evidence="3 4">
        <text>[thioredoxin]-disulfide + L-methionine + H2O = L-methionine (S)-S-oxide + [thioredoxin]-dithiol</text>
        <dbReference type="Rhea" id="RHEA:19993"/>
        <dbReference type="Rhea" id="RHEA-COMP:10698"/>
        <dbReference type="Rhea" id="RHEA-COMP:10700"/>
        <dbReference type="ChEBI" id="CHEBI:15377"/>
        <dbReference type="ChEBI" id="CHEBI:29950"/>
        <dbReference type="ChEBI" id="CHEBI:50058"/>
        <dbReference type="ChEBI" id="CHEBI:57844"/>
        <dbReference type="ChEBI" id="CHEBI:58772"/>
        <dbReference type="EC" id="1.8.4.11"/>
    </reaction>
</comment>
<dbReference type="SUPFAM" id="SSF55068">
    <property type="entry name" value="Peptide methionine sulfoxide reductase"/>
    <property type="match status" value="1"/>
</dbReference>
<accession>A0ABT1X2L0</accession>
<evidence type="ECO:0000313" key="7">
    <source>
        <dbReference type="Proteomes" id="UP001524642"/>
    </source>
</evidence>
<dbReference type="InterPro" id="IPR036509">
    <property type="entry name" value="Met_Sox_Rdtase_MsrA_sf"/>
</dbReference>
<dbReference type="NCBIfam" id="TIGR00401">
    <property type="entry name" value="msrA"/>
    <property type="match status" value="1"/>
</dbReference>
<comment type="caution">
    <text evidence="6">The sequence shown here is derived from an EMBL/GenBank/DDBJ whole genome shotgun (WGS) entry which is preliminary data.</text>
</comment>
<keyword evidence="7" id="KW-1185">Reference proteome</keyword>
<evidence type="ECO:0000256" key="3">
    <source>
        <dbReference type="ARBA" id="ARBA00048782"/>
    </source>
</evidence>
<reference evidence="6 7" key="1">
    <citation type="submission" date="2022-06" db="EMBL/GenBank/DDBJ databases">
        <title>Roseomonas CN29.</title>
        <authorList>
            <person name="Cheng Y."/>
            <person name="He X."/>
        </authorList>
    </citation>
    <scope>NUCLEOTIDE SEQUENCE [LARGE SCALE GENOMIC DNA]</scope>
    <source>
        <strain evidence="6 7">CN29</strain>
    </source>
</reference>
<evidence type="ECO:0000313" key="6">
    <source>
        <dbReference type="EMBL" id="MCR0982333.1"/>
    </source>
</evidence>
<organism evidence="6 7">
    <name type="scientific">Roseomonas populi</name>
    <dbReference type="NCBI Taxonomy" id="3121582"/>
    <lineage>
        <taxon>Bacteria</taxon>
        <taxon>Pseudomonadati</taxon>
        <taxon>Pseudomonadota</taxon>
        <taxon>Alphaproteobacteria</taxon>
        <taxon>Acetobacterales</taxon>
        <taxon>Roseomonadaceae</taxon>
        <taxon>Roseomonas</taxon>
    </lineage>
</organism>
<comment type="catalytic activity">
    <reaction evidence="2 4">
        <text>L-methionyl-[protein] + [thioredoxin]-disulfide + H2O = L-methionyl-(S)-S-oxide-[protein] + [thioredoxin]-dithiol</text>
        <dbReference type="Rhea" id="RHEA:14217"/>
        <dbReference type="Rhea" id="RHEA-COMP:10698"/>
        <dbReference type="Rhea" id="RHEA-COMP:10700"/>
        <dbReference type="Rhea" id="RHEA-COMP:12313"/>
        <dbReference type="Rhea" id="RHEA-COMP:12315"/>
        <dbReference type="ChEBI" id="CHEBI:15377"/>
        <dbReference type="ChEBI" id="CHEBI:16044"/>
        <dbReference type="ChEBI" id="CHEBI:29950"/>
        <dbReference type="ChEBI" id="CHEBI:44120"/>
        <dbReference type="ChEBI" id="CHEBI:50058"/>
        <dbReference type="EC" id="1.8.4.11"/>
    </reaction>
</comment>
<dbReference type="GO" id="GO:0008113">
    <property type="term" value="F:peptide-methionine (S)-S-oxide reductase activity"/>
    <property type="evidence" value="ECO:0007669"/>
    <property type="project" value="UniProtKB-EC"/>
</dbReference>
<dbReference type="EMBL" id="JANJOU010000007">
    <property type="protein sequence ID" value="MCR0982333.1"/>
    <property type="molecule type" value="Genomic_DNA"/>
</dbReference>
<keyword evidence="1 4" id="KW-0560">Oxidoreductase</keyword>
<dbReference type="RefSeq" id="WP_257716005.1">
    <property type="nucleotide sequence ID" value="NZ_JANJOU010000007.1"/>
</dbReference>
<proteinExistence type="inferred from homology"/>
<dbReference type="PANTHER" id="PTHR43774">
    <property type="entry name" value="PEPTIDE METHIONINE SULFOXIDE REDUCTASE"/>
    <property type="match status" value="1"/>
</dbReference>
<feature type="active site" evidence="4">
    <location>
        <position position="21"/>
    </location>
</feature>
<evidence type="ECO:0000259" key="5">
    <source>
        <dbReference type="Pfam" id="PF01625"/>
    </source>
</evidence>
<dbReference type="Gene3D" id="3.30.1060.10">
    <property type="entry name" value="Peptide methionine sulphoxide reductase MsrA"/>
    <property type="match status" value="1"/>
</dbReference>
<evidence type="ECO:0000256" key="4">
    <source>
        <dbReference type="HAMAP-Rule" id="MF_01401"/>
    </source>
</evidence>
<dbReference type="InterPro" id="IPR002569">
    <property type="entry name" value="Met_Sox_Rdtase_MsrA_dom"/>
</dbReference>
<dbReference type="Proteomes" id="UP001524642">
    <property type="component" value="Unassembled WGS sequence"/>
</dbReference>
<dbReference type="Pfam" id="PF01625">
    <property type="entry name" value="PMSR"/>
    <property type="match status" value="1"/>
</dbReference>
<evidence type="ECO:0000256" key="2">
    <source>
        <dbReference type="ARBA" id="ARBA00047806"/>
    </source>
</evidence>
<dbReference type="HAMAP" id="MF_01401">
    <property type="entry name" value="MsrA"/>
    <property type="match status" value="1"/>
</dbReference>
<name>A0ABT1X2L0_9PROT</name>
<comment type="similarity">
    <text evidence="4">Belongs to the MsrA Met sulfoxide reductase family.</text>
</comment>
<dbReference type="EC" id="1.8.4.11" evidence="4"/>